<reference evidence="2 3" key="1">
    <citation type="submission" date="2022-12" db="EMBL/GenBank/DDBJ databases">
        <title>Chromosome-level genome of Tegillarca granosa.</title>
        <authorList>
            <person name="Kim J."/>
        </authorList>
    </citation>
    <scope>NUCLEOTIDE SEQUENCE [LARGE SCALE GENOMIC DNA]</scope>
    <source>
        <strain evidence="2">Teg-2019</strain>
        <tissue evidence="2">Adductor muscle</tissue>
    </source>
</reference>
<dbReference type="InterPro" id="IPR013151">
    <property type="entry name" value="Immunoglobulin_dom"/>
</dbReference>
<dbReference type="InterPro" id="IPR036179">
    <property type="entry name" value="Ig-like_dom_sf"/>
</dbReference>
<keyword evidence="3" id="KW-1185">Reference proteome</keyword>
<proteinExistence type="predicted"/>
<accession>A0ABQ9EGR6</accession>
<comment type="caution">
    <text evidence="2">The sequence shown here is derived from an EMBL/GenBank/DDBJ whole genome shotgun (WGS) entry which is preliminary data.</text>
</comment>
<protein>
    <recommendedName>
        <fullName evidence="1">Immunoglobulin-like beta-sandwich domain-containing protein</fullName>
    </recommendedName>
</protein>
<dbReference type="InterPro" id="IPR037448">
    <property type="entry name" value="Zig-8"/>
</dbReference>
<dbReference type="Gene3D" id="2.60.40.10">
    <property type="entry name" value="Immunoglobulins"/>
    <property type="match status" value="1"/>
</dbReference>
<dbReference type="SUPFAM" id="SSF48726">
    <property type="entry name" value="Immunoglobulin"/>
    <property type="match status" value="1"/>
</dbReference>
<organism evidence="2 3">
    <name type="scientific">Tegillarca granosa</name>
    <name type="common">Malaysian cockle</name>
    <name type="synonym">Anadara granosa</name>
    <dbReference type="NCBI Taxonomy" id="220873"/>
    <lineage>
        <taxon>Eukaryota</taxon>
        <taxon>Metazoa</taxon>
        <taxon>Spiralia</taxon>
        <taxon>Lophotrochozoa</taxon>
        <taxon>Mollusca</taxon>
        <taxon>Bivalvia</taxon>
        <taxon>Autobranchia</taxon>
        <taxon>Pteriomorphia</taxon>
        <taxon>Arcoida</taxon>
        <taxon>Arcoidea</taxon>
        <taxon>Arcidae</taxon>
        <taxon>Tegillarca</taxon>
    </lineage>
</organism>
<sequence>MNEAHLLQQKVFNIERSQMTNGSRSNKKRNGRGYAAKMPTIITRETNYTYSTGKLAVIWRRADYPNPLTIGKFTYVGDSRIQVHHVVHKDQWNLHIRNASKKDEGVYECQVSTSDRSIRKNFLLTINDDPSPGK</sequence>
<dbReference type="PANTHER" id="PTHR23279:SF36">
    <property type="entry name" value="DEFECTIVE PROBOSCIS EXTENSION RESPONSE 9, ISOFORM A"/>
    <property type="match status" value="1"/>
</dbReference>
<name>A0ABQ9EGR6_TEGGR</name>
<evidence type="ECO:0000313" key="2">
    <source>
        <dbReference type="EMBL" id="KAJ8304479.1"/>
    </source>
</evidence>
<dbReference type="EMBL" id="JARBDR010000903">
    <property type="protein sequence ID" value="KAJ8304479.1"/>
    <property type="molecule type" value="Genomic_DNA"/>
</dbReference>
<dbReference type="Pfam" id="PF00047">
    <property type="entry name" value="ig"/>
    <property type="match status" value="1"/>
</dbReference>
<dbReference type="PANTHER" id="PTHR23279">
    <property type="entry name" value="DEFECTIVE PROBOSCIS EXTENSION RESPONSE DPR -RELATED"/>
    <property type="match status" value="1"/>
</dbReference>
<feature type="domain" description="Immunoglobulin-like beta-sandwich" evidence="1">
    <location>
        <begin position="57"/>
        <end position="117"/>
    </location>
</feature>
<evidence type="ECO:0000313" key="3">
    <source>
        <dbReference type="Proteomes" id="UP001217089"/>
    </source>
</evidence>
<dbReference type="CDD" id="cd00096">
    <property type="entry name" value="Ig"/>
    <property type="match status" value="1"/>
</dbReference>
<evidence type="ECO:0000259" key="1">
    <source>
        <dbReference type="Pfam" id="PF00047"/>
    </source>
</evidence>
<gene>
    <name evidence="2" type="ORF">KUTeg_018062</name>
</gene>
<dbReference type="InterPro" id="IPR013783">
    <property type="entry name" value="Ig-like_fold"/>
</dbReference>
<dbReference type="Proteomes" id="UP001217089">
    <property type="component" value="Unassembled WGS sequence"/>
</dbReference>